<dbReference type="EMBL" id="BRYA01000068">
    <property type="protein sequence ID" value="GMI36734.1"/>
    <property type="molecule type" value="Genomic_DNA"/>
</dbReference>
<dbReference type="InterPro" id="IPR028979">
    <property type="entry name" value="Ser_kin/Pase_Hpr-like_N_sf"/>
</dbReference>
<dbReference type="AlphaFoldDB" id="A0A9W7G8R7"/>
<evidence type="ECO:0000313" key="2">
    <source>
        <dbReference type="EMBL" id="GMI36734.1"/>
    </source>
</evidence>
<protein>
    <recommendedName>
        <fullName evidence="4">DRTGG domain-containing protein</fullName>
    </recommendedName>
</protein>
<dbReference type="PANTHER" id="PTHR21343:SF8">
    <property type="entry name" value="DRTGG DOMAIN-CONTAINING PROTEIN"/>
    <property type="match status" value="1"/>
</dbReference>
<keyword evidence="1" id="KW-0315">Glutamine amidotransferase</keyword>
<sequence>MPINHVHHLHRPIFVAATRQHVGKTSVSLALAAGLQKRFDRIGFVKPVGQQHLIVQSQEDGSDVRVDKDVKLVREHFKLNHLDYKHMSPVIIPPGYTRDYIDGKVSRHDQLRSIHSAYNAQAKVSDMMLLEGTGHIGVGSCVNANNAQVAAMVGADMVLVANGGLGSAFDELDLNYNMCKSNGVRIAGVVINKVKHDKIEQTRKYMSALLKNNWGVPLLGVVPDKPFLGCPALADLERLFNTELLSGHEHRMRHYNVDGINLVTTSLGRFLENLRVKPTRTMYVTHVTRNDIVLGFLAEHQRRMAEGRSFESALVLCGRKGRYDLFPEIKDMIETLHAPVLHVTDSTYKAMESMQFFTPKLNIEDTSRVDQAVSHYEPHIDFDLLLHRTSKARSSFDEPTIKRTSFDEPGWGRSG</sequence>
<dbReference type="SUPFAM" id="SSF75138">
    <property type="entry name" value="HprK N-terminal domain-like"/>
    <property type="match status" value="1"/>
</dbReference>
<dbReference type="OrthoDB" id="444127at2759"/>
<gene>
    <name evidence="2" type="ORF">TrCOL_g6271</name>
</gene>
<keyword evidence="3" id="KW-1185">Reference proteome</keyword>
<evidence type="ECO:0008006" key="4">
    <source>
        <dbReference type="Google" id="ProtNLM"/>
    </source>
</evidence>
<evidence type="ECO:0000256" key="1">
    <source>
        <dbReference type="ARBA" id="ARBA00022962"/>
    </source>
</evidence>
<reference evidence="3" key="1">
    <citation type="journal article" date="2023" name="Commun. Biol.">
        <title>Genome analysis of Parmales, the sister group of diatoms, reveals the evolutionary specialization of diatoms from phago-mixotrophs to photoautotrophs.</title>
        <authorList>
            <person name="Ban H."/>
            <person name="Sato S."/>
            <person name="Yoshikawa S."/>
            <person name="Yamada K."/>
            <person name="Nakamura Y."/>
            <person name="Ichinomiya M."/>
            <person name="Sato N."/>
            <person name="Blanc-Mathieu R."/>
            <person name="Endo H."/>
            <person name="Kuwata A."/>
            <person name="Ogata H."/>
        </authorList>
    </citation>
    <scope>NUCLEOTIDE SEQUENCE [LARGE SCALE GENOMIC DNA]</scope>
</reference>
<dbReference type="PANTHER" id="PTHR21343">
    <property type="entry name" value="DETHIOBIOTIN SYNTHETASE"/>
    <property type="match status" value="1"/>
</dbReference>
<organism evidence="2 3">
    <name type="scientific">Triparma columacea</name>
    <dbReference type="NCBI Taxonomy" id="722753"/>
    <lineage>
        <taxon>Eukaryota</taxon>
        <taxon>Sar</taxon>
        <taxon>Stramenopiles</taxon>
        <taxon>Ochrophyta</taxon>
        <taxon>Bolidophyceae</taxon>
        <taxon>Parmales</taxon>
        <taxon>Triparmaceae</taxon>
        <taxon>Triparma</taxon>
    </lineage>
</organism>
<dbReference type="InterPro" id="IPR027417">
    <property type="entry name" value="P-loop_NTPase"/>
</dbReference>
<dbReference type="Proteomes" id="UP001165065">
    <property type="component" value="Unassembled WGS sequence"/>
</dbReference>
<dbReference type="Gene3D" id="3.40.1390.20">
    <property type="entry name" value="HprK N-terminal domain-like"/>
    <property type="match status" value="1"/>
</dbReference>
<evidence type="ECO:0000313" key="3">
    <source>
        <dbReference type="Proteomes" id="UP001165065"/>
    </source>
</evidence>
<dbReference type="SUPFAM" id="SSF52540">
    <property type="entry name" value="P-loop containing nucleoside triphosphate hydrolases"/>
    <property type="match status" value="1"/>
</dbReference>
<name>A0A9W7G8R7_9STRA</name>
<dbReference type="CDD" id="cd03109">
    <property type="entry name" value="DTBS"/>
    <property type="match status" value="1"/>
</dbReference>
<dbReference type="Pfam" id="PF13500">
    <property type="entry name" value="AAA_26"/>
    <property type="match status" value="1"/>
</dbReference>
<proteinExistence type="predicted"/>
<comment type="caution">
    <text evidence="2">The sequence shown here is derived from an EMBL/GenBank/DDBJ whole genome shotgun (WGS) entry which is preliminary data.</text>
</comment>
<dbReference type="Gene3D" id="3.40.50.300">
    <property type="entry name" value="P-loop containing nucleotide triphosphate hydrolases"/>
    <property type="match status" value="1"/>
</dbReference>
<accession>A0A9W7G8R7</accession>